<dbReference type="Pfam" id="PF00172">
    <property type="entry name" value="Zn_clus"/>
    <property type="match status" value="1"/>
</dbReference>
<dbReference type="PRINTS" id="PR00755">
    <property type="entry name" value="AFLATOXINBRP"/>
</dbReference>
<comment type="caution">
    <text evidence="4">The sequence shown here is derived from an EMBL/GenBank/DDBJ whole genome shotgun (WGS) entry which is preliminary data.</text>
</comment>
<dbReference type="Pfam" id="PF11951">
    <property type="entry name" value="Fungal_trans_2"/>
    <property type="match status" value="1"/>
</dbReference>
<dbReference type="InterPro" id="IPR021858">
    <property type="entry name" value="Fun_TF"/>
</dbReference>
<dbReference type="PANTHER" id="PTHR47784">
    <property type="entry name" value="STEROL UPTAKE CONTROL PROTEIN 2"/>
    <property type="match status" value="1"/>
</dbReference>
<dbReference type="GO" id="GO:0001228">
    <property type="term" value="F:DNA-binding transcription activator activity, RNA polymerase II-specific"/>
    <property type="evidence" value="ECO:0007669"/>
    <property type="project" value="TreeGrafter"/>
</dbReference>
<gene>
    <name evidence="4" type="ORF">F5X68DRAFT_161336</name>
</gene>
<evidence type="ECO:0000313" key="5">
    <source>
        <dbReference type="Proteomes" id="UP000770015"/>
    </source>
</evidence>
<feature type="region of interest" description="Disordered" evidence="2">
    <location>
        <begin position="1"/>
        <end position="45"/>
    </location>
</feature>
<evidence type="ECO:0000256" key="1">
    <source>
        <dbReference type="ARBA" id="ARBA00023242"/>
    </source>
</evidence>
<sequence length="393" mass="43502">MDPFSVSSSVVSSDNTSSNNSPSALLPAEPARIKRKPIPRKGHKKSRKGCFACKKRKVKCTEQLPQCTQCERLDLDCEYPVMRNIMPAPTNALRTTSTSFNIDDMRFFSHFLLTAYPSLPLNGDQIWMDAAQMAHSYEPLLHAMLALGAAHLTLCTASNYSSQALSHRINAIQGINKLLSRPSFTINDGDAAMGTLLALVFQSTLMPEGMLDFAAMVRGCKSLAPGVVDIQKSSFRSFTRDEHIATFTEMMTGACVSIHTHTKSESLIASIRALAPLCKSVVELDYVASMQKVLQLCSENSITGMHNPLPLYSRFGQMSNEEFVSFTDPKNCVAQIILANFFLIDHCIGEAISSDAEQAVNFRKHVLLIWIEQVAASLPPEYKPYMEWTLDFS</sequence>
<protein>
    <recommendedName>
        <fullName evidence="3">Zn(2)-C6 fungal-type domain-containing protein</fullName>
    </recommendedName>
</protein>
<feature type="compositionally biased region" description="Low complexity" evidence="2">
    <location>
        <begin position="1"/>
        <end position="23"/>
    </location>
</feature>
<dbReference type="InterPro" id="IPR036864">
    <property type="entry name" value="Zn2-C6_fun-type_DNA-bd_sf"/>
</dbReference>
<dbReference type="SUPFAM" id="SSF57701">
    <property type="entry name" value="Zn2/Cys6 DNA-binding domain"/>
    <property type="match status" value="1"/>
</dbReference>
<dbReference type="AlphaFoldDB" id="A0A9P8V1R8"/>
<dbReference type="Gene3D" id="4.10.240.10">
    <property type="entry name" value="Zn(2)-C6 fungal-type DNA-binding domain"/>
    <property type="match status" value="1"/>
</dbReference>
<reference evidence="4" key="1">
    <citation type="journal article" date="2021" name="Nat. Commun.">
        <title>Genetic determinants of endophytism in the Arabidopsis root mycobiome.</title>
        <authorList>
            <person name="Mesny F."/>
            <person name="Miyauchi S."/>
            <person name="Thiergart T."/>
            <person name="Pickel B."/>
            <person name="Atanasova L."/>
            <person name="Karlsson M."/>
            <person name="Huettel B."/>
            <person name="Barry K.W."/>
            <person name="Haridas S."/>
            <person name="Chen C."/>
            <person name="Bauer D."/>
            <person name="Andreopoulos W."/>
            <person name="Pangilinan J."/>
            <person name="LaButti K."/>
            <person name="Riley R."/>
            <person name="Lipzen A."/>
            <person name="Clum A."/>
            <person name="Drula E."/>
            <person name="Henrissat B."/>
            <person name="Kohler A."/>
            <person name="Grigoriev I.V."/>
            <person name="Martin F.M."/>
            <person name="Hacquard S."/>
        </authorList>
    </citation>
    <scope>NUCLEOTIDE SEQUENCE</scope>
    <source>
        <strain evidence="4">MPI-SDFR-AT-0117</strain>
    </source>
</reference>
<dbReference type="CDD" id="cd00067">
    <property type="entry name" value="GAL4"/>
    <property type="match status" value="1"/>
</dbReference>
<keyword evidence="1" id="KW-0539">Nucleus</keyword>
<evidence type="ECO:0000313" key="4">
    <source>
        <dbReference type="EMBL" id="KAH6663591.1"/>
    </source>
</evidence>
<dbReference type="InterPro" id="IPR053157">
    <property type="entry name" value="Sterol_Uptake_Regulator"/>
</dbReference>
<name>A0A9P8V1R8_9PEZI</name>
<dbReference type="PROSITE" id="PS50048">
    <property type="entry name" value="ZN2_CY6_FUNGAL_2"/>
    <property type="match status" value="1"/>
</dbReference>
<feature type="compositionally biased region" description="Basic residues" evidence="2">
    <location>
        <begin position="33"/>
        <end position="45"/>
    </location>
</feature>
<keyword evidence="5" id="KW-1185">Reference proteome</keyword>
<organism evidence="4 5">
    <name type="scientific">Plectosphaerella plurivora</name>
    <dbReference type="NCBI Taxonomy" id="936078"/>
    <lineage>
        <taxon>Eukaryota</taxon>
        <taxon>Fungi</taxon>
        <taxon>Dikarya</taxon>
        <taxon>Ascomycota</taxon>
        <taxon>Pezizomycotina</taxon>
        <taxon>Sordariomycetes</taxon>
        <taxon>Hypocreomycetidae</taxon>
        <taxon>Glomerellales</taxon>
        <taxon>Plectosphaerellaceae</taxon>
        <taxon>Plectosphaerella</taxon>
    </lineage>
</organism>
<feature type="non-terminal residue" evidence="4">
    <location>
        <position position="1"/>
    </location>
</feature>
<feature type="domain" description="Zn(2)-C6 fungal-type" evidence="3">
    <location>
        <begin position="49"/>
        <end position="79"/>
    </location>
</feature>
<dbReference type="OrthoDB" id="416217at2759"/>
<accession>A0A9P8V1R8</accession>
<evidence type="ECO:0000256" key="2">
    <source>
        <dbReference type="SAM" id="MobiDB-lite"/>
    </source>
</evidence>
<dbReference type="InterPro" id="IPR001138">
    <property type="entry name" value="Zn2Cys6_DnaBD"/>
</dbReference>
<dbReference type="EMBL" id="JAGSXJ010000042">
    <property type="protein sequence ID" value="KAH6663591.1"/>
    <property type="molecule type" value="Genomic_DNA"/>
</dbReference>
<dbReference type="SMART" id="SM00066">
    <property type="entry name" value="GAL4"/>
    <property type="match status" value="1"/>
</dbReference>
<dbReference type="Proteomes" id="UP000770015">
    <property type="component" value="Unassembled WGS sequence"/>
</dbReference>
<proteinExistence type="predicted"/>
<evidence type="ECO:0000259" key="3">
    <source>
        <dbReference type="PROSITE" id="PS50048"/>
    </source>
</evidence>
<dbReference type="PANTHER" id="PTHR47784:SF7">
    <property type="entry name" value="ZN(II)2CYS6 TRANSCRIPTION FACTOR (EUROFUNG)"/>
    <property type="match status" value="1"/>
</dbReference>
<dbReference type="GO" id="GO:0008270">
    <property type="term" value="F:zinc ion binding"/>
    <property type="evidence" value="ECO:0007669"/>
    <property type="project" value="InterPro"/>
</dbReference>
<dbReference type="PROSITE" id="PS00463">
    <property type="entry name" value="ZN2_CY6_FUNGAL_1"/>
    <property type="match status" value="1"/>
</dbReference>